<keyword evidence="5 8" id="KW-0378">Hydrolase</keyword>
<evidence type="ECO:0000256" key="7">
    <source>
        <dbReference type="ARBA" id="ARBA00025274"/>
    </source>
</evidence>
<protein>
    <recommendedName>
        <fullName evidence="8">Trehalose 6-phosphate phosphatase</fullName>
        <ecNumber evidence="8">3.1.3.12</ecNumber>
    </recommendedName>
</protein>
<keyword evidence="6" id="KW-0346">Stress response</keyword>
<reference evidence="10" key="1">
    <citation type="submission" date="2024-07" db="EMBL/GenBank/DDBJ databases">
        <title>Two chromosome-level genome assemblies of Korean endemic species Abeliophyllum distichum and Forsythia ovata (Oleaceae).</title>
        <authorList>
            <person name="Jang H."/>
        </authorList>
    </citation>
    <scope>NUCLEOTIDE SEQUENCE [LARGE SCALE GENOMIC DNA]</scope>
</reference>
<dbReference type="NCBIfam" id="TIGR00685">
    <property type="entry name" value="T6PP"/>
    <property type="match status" value="1"/>
</dbReference>
<comment type="pathway">
    <text evidence="3 8">Glycan biosynthesis; trehalose biosynthesis.</text>
</comment>
<evidence type="ECO:0000313" key="9">
    <source>
        <dbReference type="EMBL" id="KAL2527410.1"/>
    </source>
</evidence>
<dbReference type="PANTHER" id="PTHR43768:SF30">
    <property type="entry name" value="TREHALOSE 6-PHOSPHATE PHOSPHATASE"/>
    <property type="match status" value="1"/>
</dbReference>
<dbReference type="SUPFAM" id="SSF56784">
    <property type="entry name" value="HAD-like"/>
    <property type="match status" value="1"/>
</dbReference>
<dbReference type="InterPro" id="IPR023214">
    <property type="entry name" value="HAD_sf"/>
</dbReference>
<evidence type="ECO:0000256" key="5">
    <source>
        <dbReference type="ARBA" id="ARBA00022801"/>
    </source>
</evidence>
<dbReference type="EC" id="3.1.3.12" evidence="8"/>
<evidence type="ECO:0000256" key="3">
    <source>
        <dbReference type="ARBA" id="ARBA00005199"/>
    </source>
</evidence>
<sequence length="420" mass="47381">MKSSRRDQKVPGGLVGIPYSSQSIYATWRACGLLHPPSLHFPFLLSLSIYLCSLNLSSSVEDSPSPAPSQRCFQGIVIMVKENIRWLYQAIGLEKWLSKSQIIEPISGSIQEIEPTDSILSGPNTEDENYISWLVEHPCALTSFHQMMIPAKGKQIVVFLDYDGTLSPIVNDPNRAFMSDPMRSAVHEVARHFPTAIISGRSRDKVYEFVKLDDVYYAGSHGMDIMGPPLLEKSYDDKYQINAQDEKGKEFTIFQPAQEYLPSIGKMLEELKTRTRDIPGALVEDNMFCISVHYRHVLKEDYEALEQIVWSVLSDHSCFHMTRGKKVMEIRPSIKWNKGDALEYLLDTLGFADSSNVLPFYLGDDKTDEDAFKVLKGRGQGYPIVVSSIPRETSASYSLRDSSEVLSFLVRLARWGETSA</sequence>
<keyword evidence="10" id="KW-1185">Reference proteome</keyword>
<dbReference type="InterPro" id="IPR036412">
    <property type="entry name" value="HAD-like_sf"/>
</dbReference>
<dbReference type="InterPro" id="IPR044651">
    <property type="entry name" value="OTSB-like"/>
</dbReference>
<proteinExistence type="inferred from homology"/>
<dbReference type="NCBIfam" id="TIGR01484">
    <property type="entry name" value="HAD-SF-IIB"/>
    <property type="match status" value="1"/>
</dbReference>
<evidence type="ECO:0000256" key="2">
    <source>
        <dbReference type="ARBA" id="ARBA00001968"/>
    </source>
</evidence>
<comment type="caution">
    <text evidence="9">The sequence shown here is derived from an EMBL/GenBank/DDBJ whole genome shotgun (WGS) entry which is preliminary data.</text>
</comment>
<gene>
    <name evidence="9" type="ORF">Adt_12464</name>
</gene>
<dbReference type="PANTHER" id="PTHR43768">
    <property type="entry name" value="TREHALOSE 6-PHOSPHATE PHOSPHATASE"/>
    <property type="match status" value="1"/>
</dbReference>
<dbReference type="Gene3D" id="3.40.50.1000">
    <property type="entry name" value="HAD superfamily/HAD-like"/>
    <property type="match status" value="2"/>
</dbReference>
<evidence type="ECO:0000256" key="6">
    <source>
        <dbReference type="ARBA" id="ARBA00023016"/>
    </source>
</evidence>
<evidence type="ECO:0000256" key="8">
    <source>
        <dbReference type="RuleBase" id="RU361117"/>
    </source>
</evidence>
<comment type="similarity">
    <text evidence="4 8">Belongs to the trehalose phosphatase family.</text>
</comment>
<organism evidence="9 10">
    <name type="scientific">Abeliophyllum distichum</name>
    <dbReference type="NCBI Taxonomy" id="126358"/>
    <lineage>
        <taxon>Eukaryota</taxon>
        <taxon>Viridiplantae</taxon>
        <taxon>Streptophyta</taxon>
        <taxon>Embryophyta</taxon>
        <taxon>Tracheophyta</taxon>
        <taxon>Spermatophyta</taxon>
        <taxon>Magnoliopsida</taxon>
        <taxon>eudicotyledons</taxon>
        <taxon>Gunneridae</taxon>
        <taxon>Pentapetalae</taxon>
        <taxon>asterids</taxon>
        <taxon>lamiids</taxon>
        <taxon>Lamiales</taxon>
        <taxon>Oleaceae</taxon>
        <taxon>Forsythieae</taxon>
        <taxon>Abeliophyllum</taxon>
    </lineage>
</organism>
<dbReference type="AlphaFoldDB" id="A0ABD1UQU6"/>
<comment type="catalytic activity">
    <reaction evidence="1 8">
        <text>alpha,alpha-trehalose 6-phosphate + H2O = alpha,alpha-trehalose + phosphate</text>
        <dbReference type="Rhea" id="RHEA:23420"/>
        <dbReference type="ChEBI" id="CHEBI:15377"/>
        <dbReference type="ChEBI" id="CHEBI:16551"/>
        <dbReference type="ChEBI" id="CHEBI:43474"/>
        <dbReference type="ChEBI" id="CHEBI:58429"/>
        <dbReference type="EC" id="3.1.3.12"/>
    </reaction>
</comment>
<dbReference type="FunFam" id="3.40.50.1000:FF:000073">
    <property type="entry name" value="Trehalose 6-phosphate phosphatase"/>
    <property type="match status" value="1"/>
</dbReference>
<comment type="function">
    <text evidence="7">Removes the phosphate from trehalose 6-phosphate to produce free trehalose. Trehalose accumulation in plant may improve abiotic stress tolerance.</text>
</comment>
<dbReference type="InterPro" id="IPR006379">
    <property type="entry name" value="HAD-SF_hydro_IIB"/>
</dbReference>
<evidence type="ECO:0000256" key="4">
    <source>
        <dbReference type="ARBA" id="ARBA00008770"/>
    </source>
</evidence>
<dbReference type="InterPro" id="IPR003337">
    <property type="entry name" value="Trehalose_PPase"/>
</dbReference>
<dbReference type="GO" id="GO:0004805">
    <property type="term" value="F:trehalose-phosphatase activity"/>
    <property type="evidence" value="ECO:0007669"/>
    <property type="project" value="UniProtKB-EC"/>
</dbReference>
<evidence type="ECO:0000313" key="10">
    <source>
        <dbReference type="Proteomes" id="UP001604336"/>
    </source>
</evidence>
<accession>A0ABD1UQU6</accession>
<name>A0ABD1UQU6_9LAMI</name>
<evidence type="ECO:0000256" key="1">
    <source>
        <dbReference type="ARBA" id="ARBA00000500"/>
    </source>
</evidence>
<dbReference type="Pfam" id="PF02358">
    <property type="entry name" value="Trehalose_PPase"/>
    <property type="match status" value="1"/>
</dbReference>
<dbReference type="EMBL" id="JBFOLK010000003">
    <property type="protein sequence ID" value="KAL2527410.1"/>
    <property type="molecule type" value="Genomic_DNA"/>
</dbReference>
<dbReference type="CDD" id="cd01627">
    <property type="entry name" value="HAD_TPP"/>
    <property type="match status" value="1"/>
</dbReference>
<comment type="cofactor">
    <cofactor evidence="2 8">
        <name>a divalent metal cation</name>
        <dbReference type="ChEBI" id="CHEBI:60240"/>
    </cofactor>
</comment>
<dbReference type="Proteomes" id="UP001604336">
    <property type="component" value="Unassembled WGS sequence"/>
</dbReference>